<organism evidence="3 4">
    <name type="scientific">Trema orientale</name>
    <name type="common">Charcoal tree</name>
    <name type="synonym">Celtis orientalis</name>
    <dbReference type="NCBI Taxonomy" id="63057"/>
    <lineage>
        <taxon>Eukaryota</taxon>
        <taxon>Viridiplantae</taxon>
        <taxon>Streptophyta</taxon>
        <taxon>Embryophyta</taxon>
        <taxon>Tracheophyta</taxon>
        <taxon>Spermatophyta</taxon>
        <taxon>Magnoliopsida</taxon>
        <taxon>eudicotyledons</taxon>
        <taxon>Gunneridae</taxon>
        <taxon>Pentapetalae</taxon>
        <taxon>rosids</taxon>
        <taxon>fabids</taxon>
        <taxon>Rosales</taxon>
        <taxon>Cannabaceae</taxon>
        <taxon>Trema</taxon>
    </lineage>
</organism>
<keyword evidence="2" id="KW-1133">Transmembrane helix</keyword>
<proteinExistence type="predicted"/>
<keyword evidence="1" id="KW-0406">Ion transport</keyword>
<comment type="caution">
    <text evidence="3">The sequence shown here is derived from an EMBL/GenBank/DDBJ whole genome shotgun (WGS) entry which is preliminary data.</text>
</comment>
<keyword evidence="2" id="KW-0472">Membrane</keyword>
<sequence length="241" mass="27320">MPAEGNLGSTEENHSSSTIIKEILDPRGPYVPMWSAIVAMLSVIAVTTDPLFLYIPVLNEDKKCLGMDRELKMIALILRSLTDVSYIVHIIFQIRRTSTDEASGVSKTSGLATRIRWSYILIDILAILPLPQVLGALWYFFSIQRETACWHHACKRQAGCVHGCFDCRSNTSMDLRFLSDLCPTNSPNATATAFNYGMFSDAIQSGILEKTSFVKKLVRCFWWGLRNVRFEHIHLHHTYFN</sequence>
<dbReference type="InParanoid" id="A0A2P5FGD0"/>
<dbReference type="OrthoDB" id="1163027at2759"/>
<evidence type="ECO:0008006" key="5">
    <source>
        <dbReference type="Google" id="ProtNLM"/>
    </source>
</evidence>
<dbReference type="PANTHER" id="PTHR45651">
    <property type="entry name" value="CYCLIC NUCLEOTIDE-GATED ION CHANNEL 15-RELATED-RELATED"/>
    <property type="match status" value="1"/>
</dbReference>
<evidence type="ECO:0000256" key="1">
    <source>
        <dbReference type="ARBA" id="ARBA00023303"/>
    </source>
</evidence>
<feature type="transmembrane region" description="Helical" evidence="2">
    <location>
        <begin position="76"/>
        <end position="95"/>
    </location>
</feature>
<dbReference type="PANTHER" id="PTHR45651:SF68">
    <property type="entry name" value="ION TRANSPORT DOMAIN-CONTAINING PROTEIN"/>
    <property type="match status" value="1"/>
</dbReference>
<keyword evidence="2" id="KW-0812">Transmembrane</keyword>
<dbReference type="SUPFAM" id="SSF81324">
    <property type="entry name" value="Voltage-gated potassium channels"/>
    <property type="match status" value="1"/>
</dbReference>
<dbReference type="STRING" id="63057.A0A2P5FGD0"/>
<dbReference type="GO" id="GO:0034220">
    <property type="term" value="P:monoatomic ion transmembrane transport"/>
    <property type="evidence" value="ECO:0007669"/>
    <property type="project" value="UniProtKB-KW"/>
</dbReference>
<keyword evidence="4" id="KW-1185">Reference proteome</keyword>
<keyword evidence="1" id="KW-0813">Transport</keyword>
<accession>A0A2P5FGD0</accession>
<dbReference type="AlphaFoldDB" id="A0A2P5FGD0"/>
<feature type="transmembrane region" description="Helical" evidence="2">
    <location>
        <begin position="115"/>
        <end position="141"/>
    </location>
</feature>
<dbReference type="Proteomes" id="UP000237000">
    <property type="component" value="Unassembled WGS sequence"/>
</dbReference>
<name>A0A2P5FGD0_TREOI</name>
<feature type="transmembrane region" description="Helical" evidence="2">
    <location>
        <begin position="33"/>
        <end position="55"/>
    </location>
</feature>
<evidence type="ECO:0000313" key="4">
    <source>
        <dbReference type="Proteomes" id="UP000237000"/>
    </source>
</evidence>
<protein>
    <recommendedName>
        <fullName evidence="5">Ion transport domain containing protein</fullName>
    </recommendedName>
</protein>
<dbReference type="EMBL" id="JXTC01000035">
    <property type="protein sequence ID" value="PON96855.1"/>
    <property type="molecule type" value="Genomic_DNA"/>
</dbReference>
<dbReference type="GO" id="GO:0016020">
    <property type="term" value="C:membrane"/>
    <property type="evidence" value="ECO:0007669"/>
    <property type="project" value="UniProtKB-SubCell"/>
</dbReference>
<keyword evidence="1" id="KW-0407">Ion channel</keyword>
<reference evidence="4" key="1">
    <citation type="submission" date="2016-06" db="EMBL/GenBank/DDBJ databases">
        <title>Parallel loss of symbiosis genes in relatives of nitrogen-fixing non-legume Parasponia.</title>
        <authorList>
            <person name="Van Velzen R."/>
            <person name="Holmer R."/>
            <person name="Bu F."/>
            <person name="Rutten L."/>
            <person name="Van Zeijl A."/>
            <person name="Liu W."/>
            <person name="Santuari L."/>
            <person name="Cao Q."/>
            <person name="Sharma T."/>
            <person name="Shen D."/>
            <person name="Roswanjaya Y."/>
            <person name="Wardhani T."/>
            <person name="Kalhor M.S."/>
            <person name="Jansen J."/>
            <person name="Van den Hoogen J."/>
            <person name="Gungor B."/>
            <person name="Hartog M."/>
            <person name="Hontelez J."/>
            <person name="Verver J."/>
            <person name="Yang W.-C."/>
            <person name="Schijlen E."/>
            <person name="Repin R."/>
            <person name="Schilthuizen M."/>
            <person name="Schranz E."/>
            <person name="Heidstra R."/>
            <person name="Miyata K."/>
            <person name="Fedorova E."/>
            <person name="Kohlen W."/>
            <person name="Bisseling T."/>
            <person name="Smit S."/>
            <person name="Geurts R."/>
        </authorList>
    </citation>
    <scope>NUCLEOTIDE SEQUENCE [LARGE SCALE GENOMIC DNA]</scope>
    <source>
        <strain evidence="4">cv. RG33-2</strain>
    </source>
</reference>
<gene>
    <name evidence="3" type="ORF">TorRG33x02_072340</name>
</gene>
<evidence type="ECO:0000313" key="3">
    <source>
        <dbReference type="EMBL" id="PON96855.1"/>
    </source>
</evidence>
<evidence type="ECO:0000256" key="2">
    <source>
        <dbReference type="SAM" id="Phobius"/>
    </source>
</evidence>